<reference evidence="3" key="2">
    <citation type="submission" date="2021-01" db="UniProtKB">
        <authorList>
            <consortium name="EnsemblMetazoa"/>
        </authorList>
    </citation>
    <scope>IDENTIFICATION</scope>
</reference>
<dbReference type="InParanoid" id="A0A7M7NTA9"/>
<feature type="region of interest" description="Disordered" evidence="1">
    <location>
        <begin position="221"/>
        <end position="259"/>
    </location>
</feature>
<accession>A0A7M7NTA9</accession>
<evidence type="ECO:0000313" key="4">
    <source>
        <dbReference type="Proteomes" id="UP000007110"/>
    </source>
</evidence>
<feature type="region of interest" description="Disordered" evidence="1">
    <location>
        <begin position="277"/>
        <end position="310"/>
    </location>
</feature>
<dbReference type="OrthoDB" id="10048650at2759"/>
<dbReference type="PANTHER" id="PTHR33327">
    <property type="entry name" value="ENDONUCLEASE"/>
    <property type="match status" value="1"/>
</dbReference>
<dbReference type="KEGG" id="spu:115923863"/>
<dbReference type="OMA" id="GNDYTHH"/>
<organism evidence="3 4">
    <name type="scientific">Strongylocentrotus purpuratus</name>
    <name type="common">Purple sea urchin</name>
    <dbReference type="NCBI Taxonomy" id="7668"/>
    <lineage>
        <taxon>Eukaryota</taxon>
        <taxon>Metazoa</taxon>
        <taxon>Echinodermata</taxon>
        <taxon>Eleutherozoa</taxon>
        <taxon>Echinozoa</taxon>
        <taxon>Echinoidea</taxon>
        <taxon>Euechinoidea</taxon>
        <taxon>Echinacea</taxon>
        <taxon>Camarodonta</taxon>
        <taxon>Echinidea</taxon>
        <taxon>Strongylocentrotidae</taxon>
        <taxon>Strongylocentrotus</taxon>
    </lineage>
</organism>
<dbReference type="AlphaFoldDB" id="A0A7M7NTA9"/>
<proteinExistence type="predicted"/>
<feature type="compositionally biased region" description="Low complexity" evidence="1">
    <location>
        <begin position="291"/>
        <end position="300"/>
    </location>
</feature>
<dbReference type="EnsemblMetazoa" id="XM_030985252">
    <property type="protein sequence ID" value="XP_030841112"/>
    <property type="gene ID" value="LOC115923863"/>
</dbReference>
<dbReference type="PANTHER" id="PTHR33327:SF3">
    <property type="entry name" value="RNA-DIRECTED DNA POLYMERASE"/>
    <property type="match status" value="1"/>
</dbReference>
<evidence type="ECO:0000259" key="2">
    <source>
        <dbReference type="Pfam" id="PF23055"/>
    </source>
</evidence>
<feature type="compositionally biased region" description="Basic residues" evidence="1">
    <location>
        <begin position="235"/>
        <end position="246"/>
    </location>
</feature>
<dbReference type="Pfam" id="PF23055">
    <property type="entry name" value="DUF7041"/>
    <property type="match status" value="1"/>
</dbReference>
<feature type="domain" description="DUF7041" evidence="2">
    <location>
        <begin position="27"/>
        <end position="110"/>
    </location>
</feature>
<dbReference type="RefSeq" id="XP_030841112.1">
    <property type="nucleotide sequence ID" value="XM_030985252.1"/>
</dbReference>
<evidence type="ECO:0000313" key="3">
    <source>
        <dbReference type="EnsemblMetazoa" id="XP_030841112"/>
    </source>
</evidence>
<dbReference type="GeneID" id="115923863"/>
<dbReference type="Proteomes" id="UP000007110">
    <property type="component" value="Unassembled WGS sequence"/>
</dbReference>
<name>A0A7M7NTA9_STRPU</name>
<protein>
    <recommendedName>
        <fullName evidence="2">DUF7041 domain-containing protein</fullName>
    </recommendedName>
</protein>
<keyword evidence="4" id="KW-1185">Reference proteome</keyword>
<dbReference type="InterPro" id="IPR055469">
    <property type="entry name" value="DUF7041"/>
</dbReference>
<evidence type="ECO:0000256" key="1">
    <source>
        <dbReference type="SAM" id="MobiDB-lite"/>
    </source>
</evidence>
<sequence length="310" mass="34292">MPDSDPAAAATAPGSTGPAVTAFGLKLPPYWPGDPALWFAQVEAQFLTRAITLQETKFAHVISSLQPEVAQEVRDFIIAPPAKDRYDKLKSELVKRTGVSEQKRIHQLLNAEELGDRKPTQLLRRMRQLLGESTLEEGILKQLFLQRLPNNVRIILASSSDSVSIEQLAELADRILEISSPFSVSAVECTPASTTVSSSPPQVSAEVQQLSRQVTQLTAQVQALTSSLQEDRRSRSQHRGASHPPRRPSSSKSPRRQQHHQGAECWYHWTYGDRARKCVSPCSSSRRHSTSHSTPSTSQSYPQGNDLAKE</sequence>
<reference evidence="4" key="1">
    <citation type="submission" date="2015-02" db="EMBL/GenBank/DDBJ databases">
        <title>Genome sequencing for Strongylocentrotus purpuratus.</title>
        <authorList>
            <person name="Murali S."/>
            <person name="Liu Y."/>
            <person name="Vee V."/>
            <person name="English A."/>
            <person name="Wang M."/>
            <person name="Skinner E."/>
            <person name="Han Y."/>
            <person name="Muzny D.M."/>
            <person name="Worley K.C."/>
            <person name="Gibbs R.A."/>
        </authorList>
    </citation>
    <scope>NUCLEOTIDE SEQUENCE</scope>
</reference>